<dbReference type="EMBL" id="CP015518">
    <property type="protein sequence ID" value="APG23932.1"/>
    <property type="molecule type" value="Genomic_DNA"/>
</dbReference>
<dbReference type="Pfam" id="PF08406">
    <property type="entry name" value="CbbQ_C"/>
    <property type="match status" value="1"/>
</dbReference>
<name>A0A1L3GDB2_SYNAC</name>
<sequence>MTPKSFSIAKTFDLEGIPEKLTVRGYTERTSFVPAVDPAYRFRKELLSDLLAWHMLGGTEGLYLTGPTGSGKSTLITQAAARLNISVQRVTAHSRLETPELIGHYALVNGSMSFVDGPLTIAMRQGHWFLLDEIDLLDPATAAGLNGIVEGAPLVIPEKGGEMVFPALGFAFIATGNTAGSGDQTGLYQGTLRQNLAFLDRFWMVEVGYPTAEQETMILAQAAPTIPEEIRKGMISYAAEVRKLFLGGQIEVTLSTRTLVRWAKLAEFFRPMAAQGINPLHHALERALSFRAEPESRSALSEIVQRIFGG</sequence>
<dbReference type="OrthoDB" id="5429767at2"/>
<dbReference type="STRING" id="29542.A6070_10630"/>
<organism evidence="5 6">
    <name type="scientific">Syntrophotalea acetylenica</name>
    <name type="common">Pelobacter acetylenicus</name>
    <dbReference type="NCBI Taxonomy" id="29542"/>
    <lineage>
        <taxon>Bacteria</taxon>
        <taxon>Pseudomonadati</taxon>
        <taxon>Thermodesulfobacteriota</taxon>
        <taxon>Desulfuromonadia</taxon>
        <taxon>Desulfuromonadales</taxon>
        <taxon>Syntrophotaleaceae</taxon>
        <taxon>Syntrophotalea</taxon>
    </lineage>
</organism>
<dbReference type="InterPro" id="IPR013615">
    <property type="entry name" value="CbbQ_C"/>
</dbReference>
<comment type="similarity">
    <text evidence="1">Belongs to the CbbQ/NirQ/NorQ/GpvN family.</text>
</comment>
<dbReference type="SUPFAM" id="SSF52540">
    <property type="entry name" value="P-loop containing nucleoside triphosphate hydrolases"/>
    <property type="match status" value="1"/>
</dbReference>
<evidence type="ECO:0000256" key="2">
    <source>
        <dbReference type="ARBA" id="ARBA00022741"/>
    </source>
</evidence>
<dbReference type="RefSeq" id="WP_072285747.1">
    <property type="nucleotide sequence ID" value="NZ_CP015455.1"/>
</dbReference>
<dbReference type="PANTHER" id="PTHR42759:SF1">
    <property type="entry name" value="MAGNESIUM-CHELATASE SUBUNIT CHLD"/>
    <property type="match status" value="1"/>
</dbReference>
<keyword evidence="6" id="KW-1185">Reference proteome</keyword>
<dbReference type="InterPro" id="IPR027417">
    <property type="entry name" value="P-loop_NTPase"/>
</dbReference>
<dbReference type="Gene3D" id="3.40.50.300">
    <property type="entry name" value="P-loop containing nucleotide triphosphate hydrolases"/>
    <property type="match status" value="1"/>
</dbReference>
<dbReference type="KEGG" id="pace:A6070_10630"/>
<dbReference type="Proteomes" id="UP000182264">
    <property type="component" value="Chromosome"/>
</dbReference>
<evidence type="ECO:0000256" key="1">
    <source>
        <dbReference type="ARBA" id="ARBA00009417"/>
    </source>
</evidence>
<reference evidence="5 6" key="1">
    <citation type="journal article" date="2017" name="Genome Announc.">
        <title>Complete Genome Sequences of Two Acetylene-Fermenting Pelobacter acetylenicus Strains.</title>
        <authorList>
            <person name="Sutton J.M."/>
            <person name="Baesman S.M."/>
            <person name="Fierst J.L."/>
            <person name="Poret-Peterson A.T."/>
            <person name="Oremland R.S."/>
            <person name="Dunlap D.S."/>
            <person name="Akob D.M."/>
        </authorList>
    </citation>
    <scope>NUCLEOTIDE SEQUENCE [LARGE SCALE GENOMIC DNA]</scope>
    <source>
        <strain evidence="5 6">DSM 3247</strain>
    </source>
</reference>
<evidence type="ECO:0000256" key="3">
    <source>
        <dbReference type="ARBA" id="ARBA00022840"/>
    </source>
</evidence>
<evidence type="ECO:0000313" key="6">
    <source>
        <dbReference type="Proteomes" id="UP000182264"/>
    </source>
</evidence>
<proteinExistence type="inferred from homology"/>
<dbReference type="InterPro" id="IPR011704">
    <property type="entry name" value="ATPase_dyneun-rel_AAA"/>
</dbReference>
<dbReference type="InterPro" id="IPR050764">
    <property type="entry name" value="CbbQ/NirQ/NorQ/GpvN"/>
</dbReference>
<evidence type="ECO:0000259" key="4">
    <source>
        <dbReference type="SMART" id="SM00382"/>
    </source>
</evidence>
<dbReference type="GO" id="GO:0016887">
    <property type="term" value="F:ATP hydrolysis activity"/>
    <property type="evidence" value="ECO:0007669"/>
    <property type="project" value="InterPro"/>
</dbReference>
<keyword evidence="3" id="KW-0067">ATP-binding</keyword>
<accession>A0A1L3GDB2</accession>
<feature type="domain" description="AAA+ ATPase" evidence="4">
    <location>
        <begin position="58"/>
        <end position="208"/>
    </location>
</feature>
<dbReference type="Pfam" id="PF07728">
    <property type="entry name" value="AAA_5"/>
    <property type="match status" value="1"/>
</dbReference>
<gene>
    <name evidence="5" type="ORF">A7E75_02010</name>
</gene>
<dbReference type="GO" id="GO:0005524">
    <property type="term" value="F:ATP binding"/>
    <property type="evidence" value="ECO:0007669"/>
    <property type="project" value="UniProtKB-KW"/>
</dbReference>
<evidence type="ECO:0000313" key="5">
    <source>
        <dbReference type="EMBL" id="APG23932.1"/>
    </source>
</evidence>
<dbReference type="AlphaFoldDB" id="A0A1L3GDB2"/>
<protein>
    <submittedName>
        <fullName evidence="5">ATPase</fullName>
    </submittedName>
</protein>
<dbReference type="SMART" id="SM00382">
    <property type="entry name" value="AAA"/>
    <property type="match status" value="1"/>
</dbReference>
<dbReference type="InterPro" id="IPR003593">
    <property type="entry name" value="AAA+_ATPase"/>
</dbReference>
<keyword evidence="2" id="KW-0547">Nucleotide-binding</keyword>
<dbReference type="PANTHER" id="PTHR42759">
    <property type="entry name" value="MOXR FAMILY PROTEIN"/>
    <property type="match status" value="1"/>
</dbReference>